<keyword evidence="2" id="KW-1185">Reference proteome</keyword>
<sequence length="83" mass="8816">MVAAALRSSAIHGRPPPADYAGIEAMDALRLVAPQSTCRRPDSRVRSVVACSLGDTGVRGDWTITSSSMARSIFPRCCIPSIQ</sequence>
<dbReference type="EMBL" id="AP014962">
    <property type="protein sequence ID" value="BAS98683.1"/>
    <property type="molecule type" value="Genomic_DNA"/>
</dbReference>
<reference evidence="2" key="1">
    <citation type="journal article" date="2005" name="Nature">
        <title>The map-based sequence of the rice genome.</title>
        <authorList>
            <consortium name="International rice genome sequencing project (IRGSP)"/>
            <person name="Matsumoto T."/>
            <person name="Wu J."/>
            <person name="Kanamori H."/>
            <person name="Katayose Y."/>
            <person name="Fujisawa M."/>
            <person name="Namiki N."/>
            <person name="Mizuno H."/>
            <person name="Yamamoto K."/>
            <person name="Antonio B.A."/>
            <person name="Baba T."/>
            <person name="Sakata K."/>
            <person name="Nagamura Y."/>
            <person name="Aoki H."/>
            <person name="Arikawa K."/>
            <person name="Arita K."/>
            <person name="Bito T."/>
            <person name="Chiden Y."/>
            <person name="Fujitsuka N."/>
            <person name="Fukunaka R."/>
            <person name="Hamada M."/>
            <person name="Harada C."/>
            <person name="Hayashi A."/>
            <person name="Hijishita S."/>
            <person name="Honda M."/>
            <person name="Hosokawa S."/>
            <person name="Ichikawa Y."/>
            <person name="Idonuma A."/>
            <person name="Iijima M."/>
            <person name="Ikeda M."/>
            <person name="Ikeno M."/>
            <person name="Ito K."/>
            <person name="Ito S."/>
            <person name="Ito T."/>
            <person name="Ito Y."/>
            <person name="Ito Y."/>
            <person name="Iwabuchi A."/>
            <person name="Kamiya K."/>
            <person name="Karasawa W."/>
            <person name="Kurita K."/>
            <person name="Katagiri S."/>
            <person name="Kikuta A."/>
            <person name="Kobayashi H."/>
            <person name="Kobayashi N."/>
            <person name="Machita K."/>
            <person name="Maehara T."/>
            <person name="Masukawa M."/>
            <person name="Mizubayashi T."/>
            <person name="Mukai Y."/>
            <person name="Nagasaki H."/>
            <person name="Nagata Y."/>
            <person name="Naito S."/>
            <person name="Nakashima M."/>
            <person name="Nakama Y."/>
            <person name="Nakamichi Y."/>
            <person name="Nakamura M."/>
            <person name="Meguro A."/>
            <person name="Negishi M."/>
            <person name="Ohta I."/>
            <person name="Ohta T."/>
            <person name="Okamoto M."/>
            <person name="Ono N."/>
            <person name="Saji S."/>
            <person name="Sakaguchi M."/>
            <person name="Sakai K."/>
            <person name="Shibata M."/>
            <person name="Shimokawa T."/>
            <person name="Song J."/>
            <person name="Takazaki Y."/>
            <person name="Terasawa K."/>
            <person name="Tsugane M."/>
            <person name="Tsuji K."/>
            <person name="Ueda S."/>
            <person name="Waki K."/>
            <person name="Yamagata H."/>
            <person name="Yamamoto M."/>
            <person name="Yamamoto S."/>
            <person name="Yamane H."/>
            <person name="Yoshiki S."/>
            <person name="Yoshihara R."/>
            <person name="Yukawa K."/>
            <person name="Zhong H."/>
            <person name="Yano M."/>
            <person name="Yuan Q."/>
            <person name="Ouyang S."/>
            <person name="Liu J."/>
            <person name="Jones K.M."/>
            <person name="Gansberger K."/>
            <person name="Moffat K."/>
            <person name="Hill J."/>
            <person name="Bera J."/>
            <person name="Fadrosh D."/>
            <person name="Jin S."/>
            <person name="Johri S."/>
            <person name="Kim M."/>
            <person name="Overton L."/>
            <person name="Reardon M."/>
            <person name="Tsitrin T."/>
            <person name="Vuong H."/>
            <person name="Weaver B."/>
            <person name="Ciecko A."/>
            <person name="Tallon L."/>
            <person name="Jackson J."/>
            <person name="Pai G."/>
            <person name="Aken S.V."/>
            <person name="Utterback T."/>
            <person name="Reidmuller S."/>
            <person name="Feldblyum T."/>
            <person name="Hsiao J."/>
            <person name="Zismann V."/>
            <person name="Iobst S."/>
            <person name="de Vazeille A.R."/>
            <person name="Buell C.R."/>
            <person name="Ying K."/>
            <person name="Li Y."/>
            <person name="Lu T."/>
            <person name="Huang Y."/>
            <person name="Zhao Q."/>
            <person name="Feng Q."/>
            <person name="Zhang L."/>
            <person name="Zhu J."/>
            <person name="Weng Q."/>
            <person name="Mu J."/>
            <person name="Lu Y."/>
            <person name="Fan D."/>
            <person name="Liu Y."/>
            <person name="Guan J."/>
            <person name="Zhang Y."/>
            <person name="Yu S."/>
            <person name="Liu X."/>
            <person name="Zhang Y."/>
            <person name="Hong G."/>
            <person name="Han B."/>
            <person name="Choisne N."/>
            <person name="Demange N."/>
            <person name="Orjeda G."/>
            <person name="Samain S."/>
            <person name="Cattolico L."/>
            <person name="Pelletier E."/>
            <person name="Couloux A."/>
            <person name="Segurens B."/>
            <person name="Wincker P."/>
            <person name="D'Hont A."/>
            <person name="Scarpelli C."/>
            <person name="Weissenbach J."/>
            <person name="Salanoubat M."/>
            <person name="Quetier F."/>
            <person name="Yu Y."/>
            <person name="Kim H.R."/>
            <person name="Rambo T."/>
            <person name="Currie J."/>
            <person name="Collura K."/>
            <person name="Luo M."/>
            <person name="Yang T."/>
            <person name="Ammiraju J.S.S."/>
            <person name="Engler F."/>
            <person name="Soderlund C."/>
            <person name="Wing R.A."/>
            <person name="Palmer L.E."/>
            <person name="de la Bastide M."/>
            <person name="Spiegel L."/>
            <person name="Nascimento L."/>
            <person name="Zutavern T."/>
            <person name="O'Shaughnessy A."/>
            <person name="Dike S."/>
            <person name="Dedhia N."/>
            <person name="Preston R."/>
            <person name="Balija V."/>
            <person name="McCombie W.R."/>
            <person name="Chow T."/>
            <person name="Chen H."/>
            <person name="Chung M."/>
            <person name="Chen C."/>
            <person name="Shaw J."/>
            <person name="Wu H."/>
            <person name="Hsiao K."/>
            <person name="Chao Y."/>
            <person name="Chu M."/>
            <person name="Cheng C."/>
            <person name="Hour A."/>
            <person name="Lee P."/>
            <person name="Lin S."/>
            <person name="Lin Y."/>
            <person name="Liou J."/>
            <person name="Liu S."/>
            <person name="Hsing Y."/>
            <person name="Raghuvanshi S."/>
            <person name="Mohanty A."/>
            <person name="Bharti A.K."/>
            <person name="Gaur A."/>
            <person name="Gupta V."/>
            <person name="Kumar D."/>
            <person name="Ravi V."/>
            <person name="Vij S."/>
            <person name="Kapur A."/>
            <person name="Khurana P."/>
            <person name="Khurana P."/>
            <person name="Khurana J.P."/>
            <person name="Tyagi A.K."/>
            <person name="Gaikwad K."/>
            <person name="Singh A."/>
            <person name="Dalal V."/>
            <person name="Srivastava S."/>
            <person name="Dixit A."/>
            <person name="Pal A.K."/>
            <person name="Ghazi I.A."/>
            <person name="Yadav M."/>
            <person name="Pandit A."/>
            <person name="Bhargava A."/>
            <person name="Sureshbabu K."/>
            <person name="Batra K."/>
            <person name="Sharma T.R."/>
            <person name="Mohapatra T."/>
            <person name="Singh N.K."/>
            <person name="Messing J."/>
            <person name="Nelson A.B."/>
            <person name="Fuks G."/>
            <person name="Kavchok S."/>
            <person name="Keizer G."/>
            <person name="Linton E."/>
            <person name="Llaca V."/>
            <person name="Song R."/>
            <person name="Tanyolac B."/>
            <person name="Young S."/>
            <person name="Ho-Il K."/>
            <person name="Hahn J.H."/>
            <person name="Sangsakoo G."/>
            <person name="Vanavichit A."/>
            <person name="de Mattos Luiz.A.T."/>
            <person name="Zimmer P.D."/>
            <person name="Malone G."/>
            <person name="Dellagostin O."/>
            <person name="de Oliveira A.C."/>
            <person name="Bevan M."/>
            <person name="Bancroft I."/>
            <person name="Minx P."/>
            <person name="Cordum H."/>
            <person name="Wilson R."/>
            <person name="Cheng Z."/>
            <person name="Jin W."/>
            <person name="Jiang J."/>
            <person name="Leong S.A."/>
            <person name="Iwama H."/>
            <person name="Gojobori T."/>
            <person name="Itoh T."/>
            <person name="Niimura Y."/>
            <person name="Fujii Y."/>
            <person name="Habara T."/>
            <person name="Sakai H."/>
            <person name="Sato Y."/>
            <person name="Wilson G."/>
            <person name="Kumar K."/>
            <person name="McCouch S."/>
            <person name="Juretic N."/>
            <person name="Hoen D."/>
            <person name="Wright S."/>
            <person name="Bruskiewich R."/>
            <person name="Bureau T."/>
            <person name="Miyao A."/>
            <person name="Hirochika H."/>
            <person name="Nishikawa T."/>
            <person name="Kadowaki K."/>
            <person name="Sugiura M."/>
            <person name="Burr B."/>
            <person name="Sasaki T."/>
        </authorList>
    </citation>
    <scope>NUCLEOTIDE SEQUENCE [LARGE SCALE GENOMIC DNA]</scope>
    <source>
        <strain evidence="2">cv. Nipponbare</strain>
    </source>
</reference>
<dbReference type="AlphaFoldDB" id="A0A0P0WZC2"/>
<accession>A0A0P0WZC2</accession>
<protein>
    <submittedName>
        <fullName evidence="1">Os06g0623850 protein</fullName>
    </submittedName>
</protein>
<name>A0A0P0WZC2_ORYSJ</name>
<gene>
    <name evidence="1" type="ordered locus">Os06g0623850</name>
    <name evidence="1" type="ORF">OSNPB_060623850</name>
</gene>
<proteinExistence type="predicted"/>
<reference evidence="1 2" key="2">
    <citation type="journal article" date="2013" name="Plant Cell Physiol.">
        <title>Rice Annotation Project Database (RAP-DB): an integrative and interactive database for rice genomics.</title>
        <authorList>
            <person name="Sakai H."/>
            <person name="Lee S.S."/>
            <person name="Tanaka T."/>
            <person name="Numa H."/>
            <person name="Kim J."/>
            <person name="Kawahara Y."/>
            <person name="Wakimoto H."/>
            <person name="Yang C.C."/>
            <person name="Iwamoto M."/>
            <person name="Abe T."/>
            <person name="Yamada Y."/>
            <person name="Muto A."/>
            <person name="Inokuchi H."/>
            <person name="Ikemura T."/>
            <person name="Matsumoto T."/>
            <person name="Sasaki T."/>
            <person name="Itoh T."/>
        </authorList>
    </citation>
    <scope>NUCLEOTIDE SEQUENCE [LARGE SCALE GENOMIC DNA]</scope>
    <source>
        <strain evidence="2">cv. Nipponbare</strain>
    </source>
</reference>
<evidence type="ECO:0000313" key="2">
    <source>
        <dbReference type="Proteomes" id="UP000059680"/>
    </source>
</evidence>
<dbReference type="Proteomes" id="UP000059680">
    <property type="component" value="Chromosome 6"/>
</dbReference>
<dbReference type="InParanoid" id="A0A0P0WZC2"/>
<reference evidence="1 2" key="3">
    <citation type="journal article" date="2013" name="Rice">
        <title>Improvement of the Oryza sativa Nipponbare reference genome using next generation sequence and optical map data.</title>
        <authorList>
            <person name="Kawahara Y."/>
            <person name="de la Bastide M."/>
            <person name="Hamilton J.P."/>
            <person name="Kanamori H."/>
            <person name="McCombie W.R."/>
            <person name="Ouyang S."/>
            <person name="Schwartz D.C."/>
            <person name="Tanaka T."/>
            <person name="Wu J."/>
            <person name="Zhou S."/>
            <person name="Childs K.L."/>
            <person name="Davidson R.M."/>
            <person name="Lin H."/>
            <person name="Quesada-Ocampo L."/>
            <person name="Vaillancourt B."/>
            <person name="Sakai H."/>
            <person name="Lee S.S."/>
            <person name="Kim J."/>
            <person name="Numa H."/>
            <person name="Itoh T."/>
            <person name="Buell C.R."/>
            <person name="Matsumoto T."/>
        </authorList>
    </citation>
    <scope>NUCLEOTIDE SEQUENCE [LARGE SCALE GENOMIC DNA]</scope>
    <source>
        <strain evidence="2">cv. Nipponbare</strain>
    </source>
</reference>
<organism evidence="1 2">
    <name type="scientific">Oryza sativa subsp. japonica</name>
    <name type="common">Rice</name>
    <dbReference type="NCBI Taxonomy" id="39947"/>
    <lineage>
        <taxon>Eukaryota</taxon>
        <taxon>Viridiplantae</taxon>
        <taxon>Streptophyta</taxon>
        <taxon>Embryophyta</taxon>
        <taxon>Tracheophyta</taxon>
        <taxon>Spermatophyta</taxon>
        <taxon>Magnoliopsida</taxon>
        <taxon>Liliopsida</taxon>
        <taxon>Poales</taxon>
        <taxon>Poaceae</taxon>
        <taxon>BOP clade</taxon>
        <taxon>Oryzoideae</taxon>
        <taxon>Oryzeae</taxon>
        <taxon>Oryzinae</taxon>
        <taxon>Oryza</taxon>
        <taxon>Oryza sativa</taxon>
    </lineage>
</organism>
<evidence type="ECO:0000313" key="1">
    <source>
        <dbReference type="EMBL" id="BAS98683.1"/>
    </source>
</evidence>
<dbReference type="PaxDb" id="39947-A0A0P0WZC2"/>